<dbReference type="PANTHER" id="PTHR14025">
    <property type="entry name" value="FANCONI ANEMIA GROUP M FANCM FAMILY MEMBER"/>
    <property type="match status" value="1"/>
</dbReference>
<organism evidence="6 7">
    <name type="scientific">Ranatra chinensis</name>
    <dbReference type="NCBI Taxonomy" id="642074"/>
    <lineage>
        <taxon>Eukaryota</taxon>
        <taxon>Metazoa</taxon>
        <taxon>Ecdysozoa</taxon>
        <taxon>Arthropoda</taxon>
        <taxon>Hexapoda</taxon>
        <taxon>Insecta</taxon>
        <taxon>Pterygota</taxon>
        <taxon>Neoptera</taxon>
        <taxon>Paraneoptera</taxon>
        <taxon>Hemiptera</taxon>
        <taxon>Heteroptera</taxon>
        <taxon>Panheteroptera</taxon>
        <taxon>Nepomorpha</taxon>
        <taxon>Nepidae</taxon>
        <taxon>Ranatrinae</taxon>
        <taxon>Ranatra</taxon>
    </lineage>
</organism>
<dbReference type="GO" id="GO:0005524">
    <property type="term" value="F:ATP binding"/>
    <property type="evidence" value="ECO:0007669"/>
    <property type="project" value="UniProtKB-KW"/>
</dbReference>
<dbReference type="SUPFAM" id="SSF52540">
    <property type="entry name" value="P-loop containing nucleoside triphosphate hydrolases"/>
    <property type="match status" value="1"/>
</dbReference>
<dbReference type="Pfam" id="PF04851">
    <property type="entry name" value="ResIII"/>
    <property type="match status" value="1"/>
</dbReference>
<reference evidence="6 7" key="1">
    <citation type="submission" date="2024-07" db="EMBL/GenBank/DDBJ databases">
        <title>Chromosome-level genome assembly of the water stick insect Ranatra chinensis (Heteroptera: Nepidae).</title>
        <authorList>
            <person name="Liu X."/>
        </authorList>
    </citation>
    <scope>NUCLEOTIDE SEQUENCE [LARGE SCALE GENOMIC DNA]</scope>
    <source>
        <strain evidence="6">Cailab_2021Rc</strain>
        <tissue evidence="6">Muscle</tissue>
    </source>
</reference>
<evidence type="ECO:0000313" key="7">
    <source>
        <dbReference type="Proteomes" id="UP001558652"/>
    </source>
</evidence>
<dbReference type="InterPro" id="IPR014001">
    <property type="entry name" value="Helicase_ATP-bd"/>
</dbReference>
<dbReference type="PANTHER" id="PTHR14025:SF20">
    <property type="entry name" value="FANCONI ANEMIA GROUP M PROTEIN"/>
    <property type="match status" value="1"/>
</dbReference>
<evidence type="ECO:0000256" key="3">
    <source>
        <dbReference type="ARBA" id="ARBA00022806"/>
    </source>
</evidence>
<dbReference type="EMBL" id="JBFDAA010000005">
    <property type="protein sequence ID" value="KAL1132770.1"/>
    <property type="molecule type" value="Genomic_DNA"/>
</dbReference>
<keyword evidence="2" id="KW-0378">Hydrolase</keyword>
<dbReference type="Gene3D" id="3.40.50.300">
    <property type="entry name" value="P-loop containing nucleotide triphosphate hydrolases"/>
    <property type="match status" value="1"/>
</dbReference>
<evidence type="ECO:0000256" key="2">
    <source>
        <dbReference type="ARBA" id="ARBA00022801"/>
    </source>
</evidence>
<evidence type="ECO:0000313" key="6">
    <source>
        <dbReference type="EMBL" id="KAL1132770.1"/>
    </source>
</evidence>
<feature type="domain" description="Helicase ATP-binding" evidence="5">
    <location>
        <begin position="47"/>
        <end position="191"/>
    </location>
</feature>
<keyword evidence="3" id="KW-0347">Helicase</keyword>
<keyword evidence="4" id="KW-0067">ATP-binding</keyword>
<evidence type="ECO:0000256" key="4">
    <source>
        <dbReference type="ARBA" id="ARBA00022840"/>
    </source>
</evidence>
<evidence type="ECO:0000256" key="1">
    <source>
        <dbReference type="ARBA" id="ARBA00022741"/>
    </source>
</evidence>
<keyword evidence="7" id="KW-1185">Reference proteome</keyword>
<dbReference type="SMART" id="SM00487">
    <property type="entry name" value="DEXDc"/>
    <property type="match status" value="1"/>
</dbReference>
<accession>A0ABD0YNB4</accession>
<evidence type="ECO:0000259" key="5">
    <source>
        <dbReference type="PROSITE" id="PS51192"/>
    </source>
</evidence>
<sequence>MLILSRVGGKDGCLLYNGAEAEGFHIAAGTSYIYPTNFPVRQYQATMVKTSLFKNTLVSLPTGLGKTFIAAVVMYNYYRWYPCGKVVFMAPTRPLVAQQIRACHNIMNIPVGDTVEMTGNLNAQQQMTLWKEKRVFFLTPQVMVNDLRTNSCPPSLIKCLVVDEAHRAVKDYAYCQVNPSFTYTLLPQFLQ</sequence>
<dbReference type="Proteomes" id="UP001558652">
    <property type="component" value="Unassembled WGS sequence"/>
</dbReference>
<keyword evidence="1" id="KW-0547">Nucleotide-binding</keyword>
<gene>
    <name evidence="6" type="ORF">AAG570_010722</name>
</gene>
<name>A0ABD0YNB4_9HEMI</name>
<protein>
    <recommendedName>
        <fullName evidence="5">Helicase ATP-binding domain-containing protein</fullName>
    </recommendedName>
</protein>
<dbReference type="InterPro" id="IPR027417">
    <property type="entry name" value="P-loop_NTPase"/>
</dbReference>
<comment type="caution">
    <text evidence="6">The sequence shown here is derived from an EMBL/GenBank/DDBJ whole genome shotgun (WGS) entry which is preliminary data.</text>
</comment>
<dbReference type="AlphaFoldDB" id="A0ABD0YNB4"/>
<dbReference type="PROSITE" id="PS51192">
    <property type="entry name" value="HELICASE_ATP_BIND_1"/>
    <property type="match status" value="1"/>
</dbReference>
<proteinExistence type="predicted"/>
<dbReference type="InterPro" id="IPR006935">
    <property type="entry name" value="Helicase/UvrB_N"/>
</dbReference>
<dbReference type="GO" id="GO:0016787">
    <property type="term" value="F:hydrolase activity"/>
    <property type="evidence" value="ECO:0007669"/>
    <property type="project" value="UniProtKB-KW"/>
</dbReference>
<dbReference type="GO" id="GO:0004386">
    <property type="term" value="F:helicase activity"/>
    <property type="evidence" value="ECO:0007669"/>
    <property type="project" value="UniProtKB-KW"/>
</dbReference>